<feature type="compositionally biased region" description="Polar residues" evidence="1">
    <location>
        <begin position="100"/>
        <end position="113"/>
    </location>
</feature>
<dbReference type="EMBL" id="PZQS01000007">
    <property type="protein sequence ID" value="PVD27048.1"/>
    <property type="molecule type" value="Genomic_DNA"/>
</dbReference>
<gene>
    <name evidence="2" type="ORF">C0Q70_12198</name>
</gene>
<protein>
    <submittedName>
        <fullName evidence="2">Uncharacterized protein</fullName>
    </submittedName>
</protein>
<organism evidence="2 3">
    <name type="scientific">Pomacea canaliculata</name>
    <name type="common">Golden apple snail</name>
    <dbReference type="NCBI Taxonomy" id="400727"/>
    <lineage>
        <taxon>Eukaryota</taxon>
        <taxon>Metazoa</taxon>
        <taxon>Spiralia</taxon>
        <taxon>Lophotrochozoa</taxon>
        <taxon>Mollusca</taxon>
        <taxon>Gastropoda</taxon>
        <taxon>Caenogastropoda</taxon>
        <taxon>Architaenioglossa</taxon>
        <taxon>Ampullarioidea</taxon>
        <taxon>Ampullariidae</taxon>
        <taxon>Pomacea</taxon>
    </lineage>
</organism>
<evidence type="ECO:0000256" key="1">
    <source>
        <dbReference type="SAM" id="MobiDB-lite"/>
    </source>
</evidence>
<name>A0A2T7P0U5_POMCA</name>
<accession>A0A2T7P0U5</accession>
<dbReference type="Proteomes" id="UP000245119">
    <property type="component" value="Linkage Group LG7"/>
</dbReference>
<keyword evidence="3" id="KW-1185">Reference proteome</keyword>
<proteinExistence type="predicted"/>
<sequence>MGLQLKYTKGFLAAMCRLLKNPVYMTQLVSACFTIFAVAGAQGFTPNRRDADHSLSGDIHGRRPVQALQDGAASKSQVLSSHAASVQRRQRPADGIHLPTATSVQQSWTSGNNRRNRRLAVSMAARAMTWTTFLSAERTVGPTSRRATRDVSRTLVEYATSSCYKYL</sequence>
<reference evidence="2 3" key="1">
    <citation type="submission" date="2018-04" db="EMBL/GenBank/DDBJ databases">
        <title>The genome of golden apple snail Pomacea canaliculata provides insight into stress tolerance and invasive adaptation.</title>
        <authorList>
            <person name="Liu C."/>
            <person name="Liu B."/>
            <person name="Ren Y."/>
            <person name="Zhang Y."/>
            <person name="Wang H."/>
            <person name="Li S."/>
            <person name="Jiang F."/>
            <person name="Yin L."/>
            <person name="Zhang G."/>
            <person name="Qian W."/>
            <person name="Fan W."/>
        </authorList>
    </citation>
    <scope>NUCLEOTIDE SEQUENCE [LARGE SCALE GENOMIC DNA]</scope>
    <source>
        <strain evidence="2">SZHN2017</strain>
        <tissue evidence="2">Muscle</tissue>
    </source>
</reference>
<evidence type="ECO:0000313" key="2">
    <source>
        <dbReference type="EMBL" id="PVD27048.1"/>
    </source>
</evidence>
<dbReference type="PROSITE" id="PS51257">
    <property type="entry name" value="PROKAR_LIPOPROTEIN"/>
    <property type="match status" value="1"/>
</dbReference>
<dbReference type="AlphaFoldDB" id="A0A2T7P0U5"/>
<feature type="region of interest" description="Disordered" evidence="1">
    <location>
        <begin position="80"/>
        <end position="114"/>
    </location>
</feature>
<comment type="caution">
    <text evidence="2">The sequence shown here is derived from an EMBL/GenBank/DDBJ whole genome shotgun (WGS) entry which is preliminary data.</text>
</comment>
<evidence type="ECO:0000313" key="3">
    <source>
        <dbReference type="Proteomes" id="UP000245119"/>
    </source>
</evidence>